<reference evidence="2 3" key="1">
    <citation type="submission" date="2010-03" db="EMBL/GenBank/DDBJ databases">
        <authorList>
            <person name="Glass J.I."/>
            <person name="Benders G.A."/>
            <person name="Durkin A.S."/>
            <person name="Farmerie W.G."/>
            <person name="Hlavinka K."/>
            <person name="Hostetler J."/>
            <person name="Jackson J."/>
            <person name="May M.A."/>
            <person name="Miller R.H."/>
            <person name="Paralanov V."/>
            <person name="Radune D."/>
            <person name="Szczypinski B."/>
            <person name="Brown D.R."/>
        </authorList>
    </citation>
    <scope>NUCLEOTIDE SEQUENCE [LARGE SCALE GENOMIC DNA]</scope>
    <source>
        <strain evidence="2 3">A21JP2</strain>
    </source>
</reference>
<sequence length="435" mass="49163">KITFSSNGLETKTINVNTLSSAKNENIKSLEYSKKYYVEAKKELELEKTVLVKLQDNTTFEDEIIWKTYDKKELDQPYNEFLLKGKSKKYNKDVSVIVNVLSVNKVGLNTSTGIILGEKLNLPKTGNLLNDNGSIIDYDFPIEWANVNSVNTNKIGIYTLEGKINAFEKTYPIKASIRVYEKQEINGENVMKSATISQNIAKENQSDNIKSLNDGEDNFSLVNGGSNPSLWTNYNNAQKGNQDAEIYFTFATNVNSKRLELNVAEDNFAVTAPESFELYYVSNGDLQNAQWQKIEYKQTIKDPSSANKPRIIPYIFDFETKDILHLRVVIKGKKGNVTPHTRKWTSGLSEAKLYRSVTDTKLNADVLPENMTINNIKVTKMDLNGTINAKLDSFDLKVLENTKNVAITVLPKLNNQIVIILKSEDNQTINKLIVK</sequence>
<dbReference type="EMBL" id="ADNC01000024">
    <property type="protein sequence ID" value="EFF41372.1"/>
    <property type="molecule type" value="Genomic_DNA"/>
</dbReference>
<dbReference type="Pfam" id="PF07532">
    <property type="entry name" value="Big_4"/>
    <property type="match status" value="1"/>
</dbReference>
<evidence type="ECO:0000313" key="2">
    <source>
        <dbReference type="EMBL" id="EFF41372.1"/>
    </source>
</evidence>
<dbReference type="AlphaFoldDB" id="D4XWA5"/>
<organism evidence="2 3">
    <name type="scientific">Mycoplasmopsis alligatoris A21JP2</name>
    <dbReference type="NCBI Taxonomy" id="747682"/>
    <lineage>
        <taxon>Bacteria</taxon>
        <taxon>Bacillati</taxon>
        <taxon>Mycoplasmatota</taxon>
        <taxon>Mycoplasmoidales</taxon>
        <taxon>Metamycoplasmataceae</taxon>
        <taxon>Mycoplasmopsis</taxon>
    </lineage>
</organism>
<keyword evidence="3" id="KW-1185">Reference proteome</keyword>
<evidence type="ECO:0000313" key="3">
    <source>
        <dbReference type="Proteomes" id="UP000004757"/>
    </source>
</evidence>
<dbReference type="STRING" id="747682.MALL_0061"/>
<dbReference type="eggNOG" id="COG3250">
    <property type="taxonomic scope" value="Bacteria"/>
</dbReference>
<gene>
    <name evidence="2" type="ORF">MALL_0061</name>
</gene>
<dbReference type="Proteomes" id="UP000004757">
    <property type="component" value="Unassembled WGS sequence"/>
</dbReference>
<dbReference type="RefSeq" id="WP_005683689.1">
    <property type="nucleotide sequence ID" value="NZ_ADNC01000024.1"/>
</dbReference>
<proteinExistence type="predicted"/>
<feature type="non-terminal residue" evidence="2">
    <location>
        <position position="1"/>
    </location>
</feature>
<evidence type="ECO:0000259" key="1">
    <source>
        <dbReference type="Pfam" id="PF07532"/>
    </source>
</evidence>
<feature type="domain" description="Bacterial Ig-like" evidence="1">
    <location>
        <begin position="114"/>
        <end position="164"/>
    </location>
</feature>
<accession>D4XWA5</accession>
<name>D4XWA5_9BACT</name>
<dbReference type="InterPro" id="IPR011081">
    <property type="entry name" value="Big_4"/>
</dbReference>
<protein>
    <recommendedName>
        <fullName evidence="1">Bacterial Ig-like domain-containing protein</fullName>
    </recommendedName>
</protein>
<comment type="caution">
    <text evidence="2">The sequence shown here is derived from an EMBL/GenBank/DDBJ whole genome shotgun (WGS) entry which is preliminary data.</text>
</comment>